<evidence type="ECO:0000256" key="1">
    <source>
        <dbReference type="ARBA" id="ARBA00000085"/>
    </source>
</evidence>
<keyword evidence="13" id="KW-1185">Reference proteome</keyword>
<comment type="caution">
    <text evidence="12">The sequence shown here is derived from an EMBL/GenBank/DDBJ whole genome shotgun (WGS) entry which is preliminary data.</text>
</comment>
<dbReference type="GO" id="GO:0016301">
    <property type="term" value="F:kinase activity"/>
    <property type="evidence" value="ECO:0007669"/>
    <property type="project" value="UniProtKB-KW"/>
</dbReference>
<dbReference type="EMBL" id="BONC01000003">
    <property type="protein sequence ID" value="GIF54595.1"/>
    <property type="molecule type" value="Genomic_DNA"/>
</dbReference>
<dbReference type="InterPro" id="IPR055558">
    <property type="entry name" value="DUF7134"/>
</dbReference>
<sequence>MPRGAAPWTRSDVAVAAVVYVVTVVTTVAGEGRWDASTATIAAVACGVLALRRAYPFPTLVVTAVAAEAHLILMHGGASVVVLAAPLIALYTVAESTSSGRAWPIGVLGVAAFLSVHELVLPTAWLGAENLALAAFGGLALAAGHAARSRRAYLAEVEARAAHAEADRDAEAARRVTEERLRIARDLHDDIGHYLALIHVQAKVADHLLDAEPGRAREAITHVREASRTALSELGDTVAVLRRPDEPSAAPIPYAVFDDLFVQFRRSGLRITDRLEGSADAVPVAAGRTAYRVLRESLTNVCRHAGPTSVDVVLTFAPDELRIVVENRPGAAPPASQATGHGLIGMRERVTAVGGRFTAGPLGDGGFRVSAALPIGAA</sequence>
<evidence type="ECO:0000313" key="12">
    <source>
        <dbReference type="EMBL" id="GIF54595.1"/>
    </source>
</evidence>
<evidence type="ECO:0000256" key="2">
    <source>
        <dbReference type="ARBA" id="ARBA00012438"/>
    </source>
</evidence>
<dbReference type="Gene3D" id="1.20.5.1930">
    <property type="match status" value="1"/>
</dbReference>
<keyword evidence="5" id="KW-0547">Nucleotide-binding</keyword>
<keyword evidence="9" id="KW-0812">Transmembrane</keyword>
<keyword evidence="9" id="KW-0472">Membrane</keyword>
<dbReference type="SUPFAM" id="SSF55874">
    <property type="entry name" value="ATPase domain of HSP90 chaperone/DNA topoisomerase II/histidine kinase"/>
    <property type="match status" value="1"/>
</dbReference>
<evidence type="ECO:0000259" key="11">
    <source>
        <dbReference type="Pfam" id="PF23539"/>
    </source>
</evidence>
<dbReference type="InterPro" id="IPR011712">
    <property type="entry name" value="Sig_transdc_His_kin_sub3_dim/P"/>
</dbReference>
<evidence type="ECO:0000256" key="3">
    <source>
        <dbReference type="ARBA" id="ARBA00022553"/>
    </source>
</evidence>
<dbReference type="PANTHER" id="PTHR24421">
    <property type="entry name" value="NITRATE/NITRITE SENSOR PROTEIN NARX-RELATED"/>
    <property type="match status" value="1"/>
</dbReference>
<feature type="domain" description="DUF7134" evidence="11">
    <location>
        <begin position="9"/>
        <end position="151"/>
    </location>
</feature>
<keyword evidence="3" id="KW-0597">Phosphoprotein</keyword>
<dbReference type="PANTHER" id="PTHR24421:SF10">
    <property type="entry name" value="NITRATE_NITRITE SENSOR PROTEIN NARQ"/>
    <property type="match status" value="1"/>
</dbReference>
<dbReference type="CDD" id="cd16917">
    <property type="entry name" value="HATPase_UhpB-NarQ-NarX-like"/>
    <property type="match status" value="1"/>
</dbReference>
<gene>
    <name evidence="12" type="ORF">Air01nite_06900</name>
</gene>
<dbReference type="EC" id="2.7.13.3" evidence="2"/>
<reference evidence="12 13" key="1">
    <citation type="submission" date="2021-01" db="EMBL/GenBank/DDBJ databases">
        <title>Whole genome shotgun sequence of Asanoa iriomotensis NBRC 100142.</title>
        <authorList>
            <person name="Komaki H."/>
            <person name="Tamura T."/>
        </authorList>
    </citation>
    <scope>NUCLEOTIDE SEQUENCE [LARGE SCALE GENOMIC DNA]</scope>
    <source>
        <strain evidence="12 13">NBRC 100142</strain>
    </source>
</reference>
<proteinExistence type="predicted"/>
<dbReference type="Proteomes" id="UP000624325">
    <property type="component" value="Unassembled WGS sequence"/>
</dbReference>
<protein>
    <recommendedName>
        <fullName evidence="2">histidine kinase</fullName>
        <ecNumber evidence="2">2.7.13.3</ecNumber>
    </recommendedName>
</protein>
<keyword evidence="7" id="KW-0067">ATP-binding</keyword>
<dbReference type="InterPro" id="IPR050482">
    <property type="entry name" value="Sensor_HK_TwoCompSys"/>
</dbReference>
<evidence type="ECO:0000256" key="9">
    <source>
        <dbReference type="SAM" id="Phobius"/>
    </source>
</evidence>
<dbReference type="Gene3D" id="3.30.565.10">
    <property type="entry name" value="Histidine kinase-like ATPase, C-terminal domain"/>
    <property type="match status" value="1"/>
</dbReference>
<accession>A0ABQ4BX11</accession>
<keyword evidence="6 12" id="KW-0418">Kinase</keyword>
<name>A0ABQ4BX11_9ACTN</name>
<evidence type="ECO:0000256" key="4">
    <source>
        <dbReference type="ARBA" id="ARBA00022679"/>
    </source>
</evidence>
<feature type="domain" description="Signal transduction histidine kinase subgroup 3 dimerisation and phosphoacceptor" evidence="10">
    <location>
        <begin position="179"/>
        <end position="245"/>
    </location>
</feature>
<evidence type="ECO:0000256" key="6">
    <source>
        <dbReference type="ARBA" id="ARBA00022777"/>
    </source>
</evidence>
<feature type="transmembrane region" description="Helical" evidence="9">
    <location>
        <begin position="72"/>
        <end position="93"/>
    </location>
</feature>
<evidence type="ECO:0000259" key="10">
    <source>
        <dbReference type="Pfam" id="PF07730"/>
    </source>
</evidence>
<comment type="catalytic activity">
    <reaction evidence="1">
        <text>ATP + protein L-histidine = ADP + protein N-phospho-L-histidine.</text>
        <dbReference type="EC" id="2.7.13.3"/>
    </reaction>
</comment>
<evidence type="ECO:0000256" key="5">
    <source>
        <dbReference type="ARBA" id="ARBA00022741"/>
    </source>
</evidence>
<evidence type="ECO:0000313" key="13">
    <source>
        <dbReference type="Proteomes" id="UP000624325"/>
    </source>
</evidence>
<evidence type="ECO:0000256" key="8">
    <source>
        <dbReference type="ARBA" id="ARBA00023012"/>
    </source>
</evidence>
<keyword evidence="4" id="KW-0808">Transferase</keyword>
<keyword evidence="9" id="KW-1133">Transmembrane helix</keyword>
<keyword evidence="8" id="KW-0902">Two-component regulatory system</keyword>
<feature type="transmembrane region" description="Helical" evidence="9">
    <location>
        <begin position="12"/>
        <end position="29"/>
    </location>
</feature>
<dbReference type="InterPro" id="IPR036890">
    <property type="entry name" value="HATPase_C_sf"/>
</dbReference>
<feature type="transmembrane region" description="Helical" evidence="9">
    <location>
        <begin position="105"/>
        <end position="125"/>
    </location>
</feature>
<evidence type="ECO:0000256" key="7">
    <source>
        <dbReference type="ARBA" id="ARBA00022840"/>
    </source>
</evidence>
<dbReference type="Pfam" id="PF07730">
    <property type="entry name" value="HisKA_3"/>
    <property type="match status" value="1"/>
</dbReference>
<organism evidence="12 13">
    <name type="scientific">Asanoa iriomotensis</name>
    <dbReference type="NCBI Taxonomy" id="234613"/>
    <lineage>
        <taxon>Bacteria</taxon>
        <taxon>Bacillati</taxon>
        <taxon>Actinomycetota</taxon>
        <taxon>Actinomycetes</taxon>
        <taxon>Micromonosporales</taxon>
        <taxon>Micromonosporaceae</taxon>
        <taxon>Asanoa</taxon>
    </lineage>
</organism>
<dbReference type="Pfam" id="PF23539">
    <property type="entry name" value="DUF7134"/>
    <property type="match status" value="1"/>
</dbReference>